<gene>
    <name evidence="19" type="ORF">H1R20_g9175</name>
</gene>
<dbReference type="GO" id="GO:0004339">
    <property type="term" value="F:glucan 1,4-alpha-glucosidase activity"/>
    <property type="evidence" value="ECO:0007669"/>
    <property type="project" value="UniProtKB-EC"/>
</dbReference>
<organism evidence="19 20">
    <name type="scientific">Candolleomyces eurysporus</name>
    <dbReference type="NCBI Taxonomy" id="2828524"/>
    <lineage>
        <taxon>Eukaryota</taxon>
        <taxon>Fungi</taxon>
        <taxon>Dikarya</taxon>
        <taxon>Basidiomycota</taxon>
        <taxon>Agaricomycotina</taxon>
        <taxon>Agaricomycetes</taxon>
        <taxon>Agaricomycetidae</taxon>
        <taxon>Agaricales</taxon>
        <taxon>Agaricineae</taxon>
        <taxon>Psathyrellaceae</taxon>
        <taxon>Candolleomyces</taxon>
    </lineage>
</organism>
<evidence type="ECO:0000256" key="17">
    <source>
        <dbReference type="SAM" id="MobiDB-lite"/>
    </source>
</evidence>
<dbReference type="InterPro" id="IPR002044">
    <property type="entry name" value="CBM20"/>
</dbReference>
<sequence length="1143" mass="124930">MNPRIGPFLSLRTVALLVGLVLVAVLPWQHLLANITDLPPSWNSIFKYKEETLESILPQVPHFSSASEFFSSLPSFFAAMRSFLVTVALTAYSALVGAQSSPAVDAYIATQSPISRANLLANIGPDGSRSSGALAGVVIASPSKVDPDYVYTWTRDAALVLKYVSEEYGRKQDPALRKVLDDFVSSQAYLQTVSNPSGTISTGGLGEPKFNVDLTAFTGAWGRPQRDGPPLRATALISYANWLINSGNSSYVQQKVWPVIKLDLDYAATYWNYTGFDLWEEVSSSSFFTTAVQYRALVEGATLATKLGQTASATSYNSQSNNVVCFLQSYWNPSQSFVTSNTGGGRSGKDANSALASIHNFDPAAGCDAKTFQPCSDKALSSLKVYVDAFRSGIYPINNGIASNAAVATGRYTEDVYYGGQPWYLTTLAVAEQLYDAIIVWKAQQSIEVTSTSLAFFRQFSSNVQAGTYASTSATYTTLLNGVQKFADGFVEVVAKYTPADGQLSEQYHRNNGAQLSAKHLTWSYAATLTAFAARDGYVPESWGAASASVPAQCGGNQGPTVQITFNVRAETVWGENIFITGSIDQLKGWSPENAVALSPANYPIWSVTLAIPASTNFEYKYIRKFNGAVTWESDPNRAYSSPASGSATINSVWNTRTGNMTRCTQRPPESSHSSHLTMPSSEAALRAQGSETKVEVLPSQFYEDRLSTVARARKPSPIWDLFSVEYNPGILSMLAGKPHPDTFPFEYIQLGIRPPGSGPDDPSVQVQDLTIRDEELATALQYNVTPGIPELNQWTFKMMQEVHKRGPNEGWRVSIGPGSQDLLYKAFNAFLNPGDMVMVEGPTYPGATPILEALSCQYVPVDTDQDGIIASELAKILGNWDSSKPMPKILYTIPFGSNPSGVTASLERRVEILKLSKKYGFIILEDDPYYFLYYGDAPRPPSYFTLEKQVLGEVGRVLRFDSFSKVLSAGFRIGWLTGPERLLAAIECHSATSVVQASSLSQVVILKLLREWGVEGLVKHADKVAKFYKRRRDVMAACLDRHLKGLAEWSQPDAAMFYWLKLKLPSSVDLKSVTVEGDSTVFIRSKAIDRGVLVLPGATAFVDGRQTACVRVSFSLLTEEETDEAIRRLAEVLKEEIHSKSS</sequence>
<dbReference type="CDD" id="cd05808">
    <property type="entry name" value="CBM20_alpha_amylase"/>
    <property type="match status" value="1"/>
</dbReference>
<dbReference type="Pfam" id="PF00155">
    <property type="entry name" value="Aminotran_1_2"/>
    <property type="match status" value="1"/>
</dbReference>
<evidence type="ECO:0000256" key="11">
    <source>
        <dbReference type="ARBA" id="ARBA00023180"/>
    </source>
</evidence>
<evidence type="ECO:0000313" key="19">
    <source>
        <dbReference type="EMBL" id="KAJ2927912.1"/>
    </source>
</evidence>
<accession>A0A9W8J424</accession>
<dbReference type="SUPFAM" id="SSF49452">
    <property type="entry name" value="Starch-binding domain-like"/>
    <property type="match status" value="1"/>
</dbReference>
<evidence type="ECO:0000256" key="8">
    <source>
        <dbReference type="ARBA" id="ARBA00022729"/>
    </source>
</evidence>
<evidence type="ECO:0000256" key="5">
    <source>
        <dbReference type="ARBA" id="ARBA00012593"/>
    </source>
</evidence>
<reference evidence="19" key="1">
    <citation type="submission" date="2022-06" db="EMBL/GenBank/DDBJ databases">
        <title>Genome Sequence of Candolleomyces eurysporus.</title>
        <authorList>
            <person name="Buettner E."/>
        </authorList>
    </citation>
    <scope>NUCLEOTIDE SEQUENCE</scope>
    <source>
        <strain evidence="19">VTCC 930004</strain>
    </source>
</reference>
<keyword evidence="8" id="KW-0732">Signal</keyword>
<dbReference type="PANTHER" id="PTHR42790:SF19">
    <property type="entry name" value="KYNURENINE_ALPHA-AMINOADIPATE AMINOTRANSFERASE, MITOCHONDRIAL"/>
    <property type="match status" value="1"/>
</dbReference>
<dbReference type="Gene3D" id="2.60.40.10">
    <property type="entry name" value="Immunoglobulins"/>
    <property type="match status" value="1"/>
</dbReference>
<proteinExistence type="inferred from homology"/>
<keyword evidence="10" id="KW-0663">Pyridoxal phosphate</keyword>
<dbReference type="Pfam" id="PF00723">
    <property type="entry name" value="Glyco_hydro_15"/>
    <property type="match status" value="1"/>
</dbReference>
<evidence type="ECO:0000256" key="6">
    <source>
        <dbReference type="ARBA" id="ARBA00022576"/>
    </source>
</evidence>
<dbReference type="InterPro" id="IPR013783">
    <property type="entry name" value="Ig-like_fold"/>
</dbReference>
<dbReference type="PROSITE" id="PS00820">
    <property type="entry name" value="GLUCOAMYLASE"/>
    <property type="match status" value="1"/>
</dbReference>
<comment type="similarity">
    <text evidence="4">Belongs to the class-I pyridoxal-phosphate-dependent aminotransferase family.</text>
</comment>
<evidence type="ECO:0000256" key="12">
    <source>
        <dbReference type="ARBA" id="ARBA00023277"/>
    </source>
</evidence>
<keyword evidence="7" id="KW-0808">Transferase</keyword>
<dbReference type="CDD" id="cd00609">
    <property type="entry name" value="AAT_like"/>
    <property type="match status" value="1"/>
</dbReference>
<evidence type="ECO:0000256" key="14">
    <source>
        <dbReference type="ARBA" id="ARBA00023326"/>
    </source>
</evidence>
<dbReference type="Gene3D" id="1.50.10.10">
    <property type="match status" value="1"/>
</dbReference>
<feature type="domain" description="CBM20" evidence="18">
    <location>
        <begin position="556"/>
        <end position="656"/>
    </location>
</feature>
<dbReference type="EMBL" id="JANBPK010000951">
    <property type="protein sequence ID" value="KAJ2927912.1"/>
    <property type="molecule type" value="Genomic_DNA"/>
</dbReference>
<keyword evidence="12" id="KW-0119">Carbohydrate metabolism</keyword>
<feature type="non-terminal residue" evidence="19">
    <location>
        <position position="1"/>
    </location>
</feature>
<dbReference type="InterPro" id="IPR011613">
    <property type="entry name" value="GH15-like"/>
</dbReference>
<dbReference type="GO" id="GO:0008483">
    <property type="term" value="F:transaminase activity"/>
    <property type="evidence" value="ECO:0007669"/>
    <property type="project" value="UniProtKB-KW"/>
</dbReference>
<evidence type="ECO:0000256" key="15">
    <source>
        <dbReference type="ARBA" id="ARBA00033442"/>
    </source>
</evidence>
<dbReference type="InterPro" id="IPR015421">
    <property type="entry name" value="PyrdxlP-dep_Trfase_major"/>
</dbReference>
<comment type="similarity">
    <text evidence="3">Belongs to the glycosyl hydrolase 15 family.</text>
</comment>
<dbReference type="InterPro" id="IPR012341">
    <property type="entry name" value="6hp_glycosidase-like_sf"/>
</dbReference>
<dbReference type="InterPro" id="IPR004839">
    <property type="entry name" value="Aminotransferase_I/II_large"/>
</dbReference>
<comment type="caution">
    <text evidence="19">The sequence shown here is derived from an EMBL/GenBank/DDBJ whole genome shotgun (WGS) entry which is preliminary data.</text>
</comment>
<evidence type="ECO:0000256" key="16">
    <source>
        <dbReference type="ARBA" id="ARBA00033473"/>
    </source>
</evidence>
<dbReference type="SUPFAM" id="SSF53383">
    <property type="entry name" value="PLP-dependent transferases"/>
    <property type="match status" value="1"/>
</dbReference>
<evidence type="ECO:0000256" key="1">
    <source>
        <dbReference type="ARBA" id="ARBA00001863"/>
    </source>
</evidence>
<dbReference type="EC" id="3.2.1.3" evidence="5"/>
<dbReference type="InterPro" id="IPR050859">
    <property type="entry name" value="Class-I_PLP-dep_aminotransf"/>
</dbReference>
<dbReference type="AlphaFoldDB" id="A0A9W8J424"/>
<dbReference type="Gene3D" id="3.40.640.10">
    <property type="entry name" value="Type I PLP-dependent aspartate aminotransferase-like (Major domain)"/>
    <property type="match status" value="1"/>
</dbReference>
<keyword evidence="9" id="KW-0378">Hydrolase</keyword>
<comment type="catalytic activity">
    <reaction evidence="1">
        <text>Hydrolysis of terminal (1-&gt;4)-linked alpha-D-glucose residues successively from non-reducing ends of the chains with release of beta-D-glucose.</text>
        <dbReference type="EC" id="3.2.1.3"/>
    </reaction>
</comment>
<dbReference type="GO" id="GO:0000272">
    <property type="term" value="P:polysaccharide catabolic process"/>
    <property type="evidence" value="ECO:0007669"/>
    <property type="project" value="UniProtKB-KW"/>
</dbReference>
<protein>
    <recommendedName>
        <fullName evidence="5">glucan 1,4-alpha-glucosidase</fullName>
        <ecNumber evidence="5">3.2.1.3</ecNumber>
    </recommendedName>
    <alternativeName>
        <fullName evidence="16">1,4-alpha-D-glucan glucohydrolase</fullName>
    </alternativeName>
    <alternativeName>
        <fullName evidence="15">Glucan 1,4-alpha-glucosidase</fullName>
    </alternativeName>
</protein>
<evidence type="ECO:0000313" key="20">
    <source>
        <dbReference type="Proteomes" id="UP001140091"/>
    </source>
</evidence>
<keyword evidence="6" id="KW-0032">Aminotransferase</keyword>
<dbReference type="FunFam" id="1.50.10.10:FF:000018">
    <property type="entry name" value="Glucoamylase"/>
    <property type="match status" value="1"/>
</dbReference>
<evidence type="ECO:0000256" key="3">
    <source>
        <dbReference type="ARBA" id="ARBA00006188"/>
    </source>
</evidence>
<evidence type="ECO:0000256" key="9">
    <source>
        <dbReference type="ARBA" id="ARBA00022801"/>
    </source>
</evidence>
<feature type="region of interest" description="Disordered" evidence="17">
    <location>
        <begin position="663"/>
        <end position="690"/>
    </location>
</feature>
<dbReference type="InterPro" id="IPR008928">
    <property type="entry name" value="6-hairpin_glycosidase_sf"/>
</dbReference>
<dbReference type="InterPro" id="IPR015424">
    <property type="entry name" value="PyrdxlP-dep_Trfase"/>
</dbReference>
<dbReference type="GO" id="GO:2001070">
    <property type="term" value="F:starch binding"/>
    <property type="evidence" value="ECO:0007669"/>
    <property type="project" value="InterPro"/>
</dbReference>
<evidence type="ECO:0000256" key="7">
    <source>
        <dbReference type="ARBA" id="ARBA00022679"/>
    </source>
</evidence>
<evidence type="ECO:0000256" key="4">
    <source>
        <dbReference type="ARBA" id="ARBA00007441"/>
    </source>
</evidence>
<evidence type="ECO:0000256" key="10">
    <source>
        <dbReference type="ARBA" id="ARBA00022898"/>
    </source>
</evidence>
<dbReference type="PROSITE" id="PS51166">
    <property type="entry name" value="CBM20"/>
    <property type="match status" value="1"/>
</dbReference>
<evidence type="ECO:0000256" key="13">
    <source>
        <dbReference type="ARBA" id="ARBA00023295"/>
    </source>
</evidence>
<dbReference type="InterPro" id="IPR000165">
    <property type="entry name" value="Glucoamylase"/>
</dbReference>
<dbReference type="Pfam" id="PF00686">
    <property type="entry name" value="CBM_20"/>
    <property type="match status" value="1"/>
</dbReference>
<dbReference type="PANTHER" id="PTHR42790">
    <property type="entry name" value="AMINOTRANSFERASE"/>
    <property type="match status" value="1"/>
</dbReference>
<name>A0A9W8J424_9AGAR</name>
<keyword evidence="20" id="KW-1185">Reference proteome</keyword>
<dbReference type="OrthoDB" id="6123450at2759"/>
<keyword evidence="11" id="KW-0325">Glycoprotein</keyword>
<dbReference type="SUPFAM" id="SSF48208">
    <property type="entry name" value="Six-hairpin glycosidases"/>
    <property type="match status" value="1"/>
</dbReference>
<dbReference type="GO" id="GO:0030170">
    <property type="term" value="F:pyridoxal phosphate binding"/>
    <property type="evidence" value="ECO:0007669"/>
    <property type="project" value="InterPro"/>
</dbReference>
<dbReference type="Proteomes" id="UP001140091">
    <property type="component" value="Unassembled WGS sequence"/>
</dbReference>
<dbReference type="SMART" id="SM01065">
    <property type="entry name" value="CBM_2"/>
    <property type="match status" value="1"/>
</dbReference>
<dbReference type="InterPro" id="IPR046966">
    <property type="entry name" value="Glucoamylase_active_site"/>
</dbReference>
<keyword evidence="13" id="KW-0326">Glycosidase</keyword>
<evidence type="ECO:0000256" key="2">
    <source>
        <dbReference type="ARBA" id="ARBA00001933"/>
    </source>
</evidence>
<keyword evidence="14" id="KW-0624">Polysaccharide degradation</keyword>
<dbReference type="GO" id="GO:1901605">
    <property type="term" value="P:alpha-amino acid metabolic process"/>
    <property type="evidence" value="ECO:0007669"/>
    <property type="project" value="TreeGrafter"/>
</dbReference>
<dbReference type="InterPro" id="IPR013784">
    <property type="entry name" value="Carb-bd-like_fold"/>
</dbReference>
<comment type="cofactor">
    <cofactor evidence="2">
        <name>pyridoxal 5'-phosphate</name>
        <dbReference type="ChEBI" id="CHEBI:597326"/>
    </cofactor>
</comment>
<evidence type="ECO:0000259" key="18">
    <source>
        <dbReference type="PROSITE" id="PS51166"/>
    </source>
</evidence>
<dbReference type="PRINTS" id="PR00736">
    <property type="entry name" value="GLHYDRLASE15"/>
</dbReference>